<keyword evidence="3" id="KW-1185">Reference proteome</keyword>
<organism evidence="2 3">
    <name type="scientific">Cuscuta australis</name>
    <dbReference type="NCBI Taxonomy" id="267555"/>
    <lineage>
        <taxon>Eukaryota</taxon>
        <taxon>Viridiplantae</taxon>
        <taxon>Streptophyta</taxon>
        <taxon>Embryophyta</taxon>
        <taxon>Tracheophyta</taxon>
        <taxon>Spermatophyta</taxon>
        <taxon>Magnoliopsida</taxon>
        <taxon>eudicotyledons</taxon>
        <taxon>Gunneridae</taxon>
        <taxon>Pentapetalae</taxon>
        <taxon>asterids</taxon>
        <taxon>lamiids</taxon>
        <taxon>Solanales</taxon>
        <taxon>Convolvulaceae</taxon>
        <taxon>Cuscuteae</taxon>
        <taxon>Cuscuta</taxon>
        <taxon>Cuscuta subgen. Grammica</taxon>
        <taxon>Cuscuta sect. Cleistogrammica</taxon>
    </lineage>
</organism>
<evidence type="ECO:0000256" key="1">
    <source>
        <dbReference type="SAM" id="MobiDB-lite"/>
    </source>
</evidence>
<dbReference type="CDD" id="cd07307">
    <property type="entry name" value="BAR"/>
    <property type="match status" value="1"/>
</dbReference>
<evidence type="ECO:0000313" key="3">
    <source>
        <dbReference type="Proteomes" id="UP000249390"/>
    </source>
</evidence>
<dbReference type="Proteomes" id="UP000249390">
    <property type="component" value="Unassembled WGS sequence"/>
</dbReference>
<dbReference type="EMBL" id="NQVE01000215">
    <property type="protein sequence ID" value="RAL38178.1"/>
    <property type="molecule type" value="Genomic_DNA"/>
</dbReference>
<reference evidence="2 3" key="1">
    <citation type="submission" date="2018-06" db="EMBL/GenBank/DDBJ databases">
        <title>The Genome of Cuscuta australis (Dodder) Provides Insight into the Evolution of Plant Parasitism.</title>
        <authorList>
            <person name="Liu H."/>
        </authorList>
    </citation>
    <scope>NUCLEOTIDE SEQUENCE [LARGE SCALE GENOMIC DNA]</scope>
    <source>
        <strain evidence="3">cv. Yunnan</strain>
        <tissue evidence="2">Vines</tissue>
    </source>
</reference>
<dbReference type="InterPro" id="IPR037488">
    <property type="entry name" value="At2g33490-like"/>
</dbReference>
<gene>
    <name evidence="2" type="ORF">DM860_000872</name>
</gene>
<evidence type="ECO:0000313" key="2">
    <source>
        <dbReference type="EMBL" id="RAL38178.1"/>
    </source>
</evidence>
<dbReference type="Gene3D" id="1.20.1270.60">
    <property type="entry name" value="Arfaptin homology (AH) domain/BAR domain"/>
    <property type="match status" value="1"/>
</dbReference>
<name>A0A328D0I9_9ASTE</name>
<dbReference type="PANTHER" id="PTHR34119:SF21">
    <property type="entry name" value="BAR DOMAIN-CONTAINING PROTEIN"/>
    <property type="match status" value="1"/>
</dbReference>
<protein>
    <recommendedName>
        <fullName evidence="4">BAR domain-containing protein</fullName>
    </recommendedName>
</protein>
<dbReference type="InterPro" id="IPR027267">
    <property type="entry name" value="AH/BAR_dom_sf"/>
</dbReference>
<proteinExistence type="predicted"/>
<feature type="compositionally biased region" description="Low complexity" evidence="1">
    <location>
        <begin position="428"/>
        <end position="452"/>
    </location>
</feature>
<dbReference type="PANTHER" id="PTHR34119">
    <property type="entry name" value="HYDROXYPROLINE-RICH GLYCOPROTEIN-LIKE"/>
    <property type="match status" value="1"/>
</dbReference>
<feature type="region of interest" description="Disordered" evidence="1">
    <location>
        <begin position="419"/>
        <end position="491"/>
    </location>
</feature>
<feature type="compositionally biased region" description="Low complexity" evidence="1">
    <location>
        <begin position="381"/>
        <end position="398"/>
    </location>
</feature>
<sequence length="609" mass="66259">MKSSFGKLKKLTLHKSDAKEKKDHHTLSLSDGLSQASHDMNDMKNCYDSLLSAAAAAANSAYEFSESLAEMGNCLLEKTTLNCDGDFGKAFSALGRVQLELQKLVDGYRTHVIGTITNPSESLLSELRKVEEMKLQCDEKREVYEYMISKGKGGKGESFTPQQLHATREEHDEMARFCIFRVESLKQGRCHSLLTQATRHHAAQLNLFRKGLKSLESVDPQIRMVAGKQHIDFQISEVDGASNGRSKSYDGGEEGELSFDYRTNKVEISSPYSLRNSIEFDHVDAPITQTSGMEEVELNFKPQDHVFNRSSRVSSHSAPIFAEKTDISERIKESQTSARNFHTYVLPTPSDAKTSTAARTSSFFPLSTSNVKDDSLLVHASTKSQSTSTESNSNNMSTPLPCPLEGTLLQHIESQNNTFDMKRGTRISFSGPISSKSSSSSSSNKPSISVSGPIASAERSHQPEYGFTYGAPRAQPIDVSRSASPPPLAASPKISELHELPRPPASLVPKPSCSSAVIGHPRLAGLKPGSSLPSRHLCVSRSFSIPSSNHRSIGLNEPQLVGSPNVKDSPEVSCPPLSPISLSNISTFSVVATSSGQIRGTSISNSMFE</sequence>
<comment type="caution">
    <text evidence="2">The sequence shown here is derived from an EMBL/GenBank/DDBJ whole genome shotgun (WGS) entry which is preliminary data.</text>
</comment>
<evidence type="ECO:0008006" key="4">
    <source>
        <dbReference type="Google" id="ProtNLM"/>
    </source>
</evidence>
<feature type="region of interest" description="Disordered" evidence="1">
    <location>
        <begin position="380"/>
        <end position="404"/>
    </location>
</feature>
<accession>A0A328D0I9</accession>
<dbReference type="AlphaFoldDB" id="A0A328D0I9"/>
<dbReference type="SUPFAM" id="SSF103657">
    <property type="entry name" value="BAR/IMD domain-like"/>
    <property type="match status" value="1"/>
</dbReference>